<sequence length="152" mass="16126">MSSIVAVIGTSRGIGLELVKELSLSANTRTPSPESHLKDDDIKMIALDMTDDASVIAAAMNVRELDTLIINAPIGNDDHLQSLSSLDFISYLNTNVVGRVIRAFLPALLVRNTRQIVITSPEAGSHQLQIGSTFGLVGPFGASKVAVNMLAV</sequence>
<accession>A0A1B8GM27</accession>
<dbReference type="AlphaFoldDB" id="A0A1B8GM27"/>
<dbReference type="Gene3D" id="3.40.50.720">
    <property type="entry name" value="NAD(P)-binding Rossmann-like Domain"/>
    <property type="match status" value="1"/>
</dbReference>
<name>A0A1B8GM27_9PEZI</name>
<dbReference type="PANTHER" id="PTHR45458:SF3">
    <property type="entry name" value="CHAIN DEHYDROGENASE (ATSC), PUTATIVE-RELATED"/>
    <property type="match status" value="1"/>
</dbReference>
<reference evidence="2" key="2">
    <citation type="journal article" date="2018" name="Nat. Commun.">
        <title>Extreme sensitivity to ultraviolet light in the fungal pathogen causing white-nose syndrome of bats.</title>
        <authorList>
            <person name="Palmer J.M."/>
            <person name="Drees K.P."/>
            <person name="Foster J.T."/>
            <person name="Lindner D.L."/>
        </authorList>
    </citation>
    <scope>NUCLEOTIDE SEQUENCE [LARGE SCALE GENOMIC DNA]</scope>
    <source>
        <strain evidence="2">UAMH 10579</strain>
    </source>
</reference>
<dbReference type="RefSeq" id="XP_018130622.1">
    <property type="nucleotide sequence ID" value="XM_018274954.1"/>
</dbReference>
<evidence type="ECO:0000313" key="1">
    <source>
        <dbReference type="EMBL" id="OBT96889.1"/>
    </source>
</evidence>
<dbReference type="InterPro" id="IPR002347">
    <property type="entry name" value="SDR_fam"/>
</dbReference>
<dbReference type="GeneID" id="28838876"/>
<dbReference type="PRINTS" id="PR00081">
    <property type="entry name" value="GDHRDH"/>
</dbReference>
<keyword evidence="2" id="KW-1185">Reference proteome</keyword>
<dbReference type="EMBL" id="KV460225">
    <property type="protein sequence ID" value="OBT96889.1"/>
    <property type="molecule type" value="Genomic_DNA"/>
</dbReference>
<dbReference type="InterPro" id="IPR052184">
    <property type="entry name" value="SDR_enzymes"/>
</dbReference>
<reference evidence="1 2" key="1">
    <citation type="submission" date="2016-03" db="EMBL/GenBank/DDBJ databases">
        <title>Comparative genomics of Pseudogymnoascus destructans, the fungus causing white-nose syndrome of bats.</title>
        <authorList>
            <person name="Palmer J.M."/>
            <person name="Drees K.P."/>
            <person name="Foster J.T."/>
            <person name="Lindner D.L."/>
        </authorList>
    </citation>
    <scope>NUCLEOTIDE SEQUENCE [LARGE SCALE GENOMIC DNA]</scope>
    <source>
        <strain evidence="1 2">UAMH 10579</strain>
    </source>
</reference>
<proteinExistence type="predicted"/>
<dbReference type="InterPro" id="IPR036291">
    <property type="entry name" value="NAD(P)-bd_dom_sf"/>
</dbReference>
<evidence type="ECO:0000313" key="2">
    <source>
        <dbReference type="Proteomes" id="UP000091956"/>
    </source>
</evidence>
<dbReference type="SUPFAM" id="SSF51735">
    <property type="entry name" value="NAD(P)-binding Rossmann-fold domains"/>
    <property type="match status" value="1"/>
</dbReference>
<dbReference type="GO" id="GO:0016616">
    <property type="term" value="F:oxidoreductase activity, acting on the CH-OH group of donors, NAD or NADP as acceptor"/>
    <property type="evidence" value="ECO:0007669"/>
    <property type="project" value="TreeGrafter"/>
</dbReference>
<dbReference type="PANTHER" id="PTHR45458">
    <property type="entry name" value="SHORT-CHAIN DEHYDROGENASE/REDUCTASE SDR"/>
    <property type="match status" value="1"/>
</dbReference>
<protein>
    <submittedName>
        <fullName evidence="1">Uncharacterized protein</fullName>
    </submittedName>
</protein>
<organism evidence="1 2">
    <name type="scientific">Pseudogymnoascus verrucosus</name>
    <dbReference type="NCBI Taxonomy" id="342668"/>
    <lineage>
        <taxon>Eukaryota</taxon>
        <taxon>Fungi</taxon>
        <taxon>Dikarya</taxon>
        <taxon>Ascomycota</taxon>
        <taxon>Pezizomycotina</taxon>
        <taxon>Leotiomycetes</taxon>
        <taxon>Thelebolales</taxon>
        <taxon>Thelebolaceae</taxon>
        <taxon>Pseudogymnoascus</taxon>
    </lineage>
</organism>
<dbReference type="Proteomes" id="UP000091956">
    <property type="component" value="Unassembled WGS sequence"/>
</dbReference>
<gene>
    <name evidence="1" type="ORF">VE01_05490</name>
</gene>
<dbReference type="Pfam" id="PF00106">
    <property type="entry name" value="adh_short"/>
    <property type="match status" value="1"/>
</dbReference>